<dbReference type="InterPro" id="IPR018076">
    <property type="entry name" value="T2SS_GspF_dom"/>
</dbReference>
<evidence type="ECO:0000256" key="3">
    <source>
        <dbReference type="ARBA" id="ARBA00022475"/>
    </source>
</evidence>
<keyword evidence="6 7" id="KW-0472">Membrane</keyword>
<evidence type="ECO:0000256" key="1">
    <source>
        <dbReference type="ARBA" id="ARBA00004651"/>
    </source>
</evidence>
<evidence type="ECO:0000313" key="9">
    <source>
        <dbReference type="EMBL" id="GLT23243.1"/>
    </source>
</evidence>
<reference evidence="10" key="1">
    <citation type="journal article" date="2019" name="Int. J. Syst. Evol. Microbiol.">
        <title>The Global Catalogue of Microorganisms (GCM) 10K type strain sequencing project: providing services to taxonomists for standard genome sequencing and annotation.</title>
        <authorList>
            <consortium name="The Broad Institute Genomics Platform"/>
            <consortium name="The Broad Institute Genome Sequencing Center for Infectious Disease"/>
            <person name="Wu L."/>
            <person name="Ma J."/>
        </authorList>
    </citation>
    <scope>NUCLEOTIDE SEQUENCE [LARGE SCALE GENOMIC DNA]</scope>
    <source>
        <strain evidence="10">NBRC 102407</strain>
    </source>
</reference>
<evidence type="ECO:0000256" key="4">
    <source>
        <dbReference type="ARBA" id="ARBA00022692"/>
    </source>
</evidence>
<dbReference type="EMBL" id="BSPX01000042">
    <property type="protein sequence ID" value="GLT23243.1"/>
    <property type="molecule type" value="Genomic_DNA"/>
</dbReference>
<dbReference type="InterPro" id="IPR042094">
    <property type="entry name" value="T2SS_GspF_sf"/>
</dbReference>
<sequence>MRSAIEGGDTLSQALERHPQTFDAVFCKLVRAGERAGELPTVLQAISANLKRDDELASYTRRIAIYPAIVAVVIFAAIAVALIHVVPELARLFQSTGQPLPLQTRLLIGLSDFVRRFGGPLLILGVAGALAYRHGLATRPDLRQRHDARLLRIPLLGDVRRKLVLARFTGLFALMYRSGIPIVEALQVAGEAVGNLAVQQGIAQAAGNIERGLSLSDAFRDVAMFPALVTRMLRVGETTGALDHALANVSYFYERDVREAIARLQAGLEPALTVILGLLLLAVMSAVMLPIYDIVTQLKL</sequence>
<evidence type="ECO:0000256" key="2">
    <source>
        <dbReference type="ARBA" id="ARBA00005745"/>
    </source>
</evidence>
<dbReference type="PRINTS" id="PR00812">
    <property type="entry name" value="BCTERIALGSPF"/>
</dbReference>
<comment type="subcellular location">
    <subcellularLocation>
        <location evidence="1">Cell membrane</location>
        <topology evidence="1">Multi-pass membrane protein</topology>
    </subcellularLocation>
</comment>
<evidence type="ECO:0000256" key="7">
    <source>
        <dbReference type="SAM" id="Phobius"/>
    </source>
</evidence>
<evidence type="ECO:0000313" key="10">
    <source>
        <dbReference type="Proteomes" id="UP001157167"/>
    </source>
</evidence>
<dbReference type="Gene3D" id="1.20.81.30">
    <property type="entry name" value="Type II secretion system (T2SS), domain F"/>
    <property type="match status" value="2"/>
</dbReference>
<dbReference type="Proteomes" id="UP001157167">
    <property type="component" value="Unassembled WGS sequence"/>
</dbReference>
<feature type="domain" description="Type II secretion system protein GspF" evidence="8">
    <location>
        <begin position="2"/>
        <end position="87"/>
    </location>
</feature>
<organism evidence="9 10">
    <name type="scientific">Zoogloea oryzae</name>
    <dbReference type="NCBI Taxonomy" id="310767"/>
    <lineage>
        <taxon>Bacteria</taxon>
        <taxon>Pseudomonadati</taxon>
        <taxon>Pseudomonadota</taxon>
        <taxon>Betaproteobacteria</taxon>
        <taxon>Rhodocyclales</taxon>
        <taxon>Zoogloeaceae</taxon>
        <taxon>Zoogloea</taxon>
    </lineage>
</organism>
<proteinExistence type="inferred from homology"/>
<evidence type="ECO:0000259" key="8">
    <source>
        <dbReference type="Pfam" id="PF00482"/>
    </source>
</evidence>
<feature type="transmembrane region" description="Helical" evidence="7">
    <location>
        <begin position="63"/>
        <end position="86"/>
    </location>
</feature>
<keyword evidence="5 7" id="KW-1133">Transmembrane helix</keyword>
<keyword evidence="4 7" id="KW-0812">Transmembrane</keyword>
<gene>
    <name evidence="9" type="ORF">GCM10007933_27070</name>
</gene>
<dbReference type="Pfam" id="PF00482">
    <property type="entry name" value="T2SSF"/>
    <property type="match status" value="2"/>
</dbReference>
<comment type="similarity">
    <text evidence="2">Belongs to the GSP F family.</text>
</comment>
<name>A0ABQ6FCA9_9RHOO</name>
<dbReference type="PANTHER" id="PTHR30012:SF0">
    <property type="entry name" value="TYPE II SECRETION SYSTEM PROTEIN F-RELATED"/>
    <property type="match status" value="1"/>
</dbReference>
<comment type="caution">
    <text evidence="9">The sequence shown here is derived from an EMBL/GenBank/DDBJ whole genome shotgun (WGS) entry which is preliminary data.</text>
</comment>
<dbReference type="InterPro" id="IPR003004">
    <property type="entry name" value="GspF/PilC"/>
</dbReference>
<evidence type="ECO:0000256" key="5">
    <source>
        <dbReference type="ARBA" id="ARBA00022989"/>
    </source>
</evidence>
<feature type="domain" description="Type II secretion system protein GspF" evidence="8">
    <location>
        <begin position="168"/>
        <end position="290"/>
    </location>
</feature>
<dbReference type="PANTHER" id="PTHR30012">
    <property type="entry name" value="GENERAL SECRETION PATHWAY PROTEIN"/>
    <property type="match status" value="1"/>
</dbReference>
<accession>A0ABQ6FCA9</accession>
<feature type="transmembrane region" description="Helical" evidence="7">
    <location>
        <begin position="271"/>
        <end position="292"/>
    </location>
</feature>
<keyword evidence="10" id="KW-1185">Reference proteome</keyword>
<keyword evidence="3" id="KW-1003">Cell membrane</keyword>
<protein>
    <recommendedName>
        <fullName evidence="8">Type II secretion system protein GspF domain-containing protein</fullName>
    </recommendedName>
</protein>
<evidence type="ECO:0000256" key="6">
    <source>
        <dbReference type="ARBA" id="ARBA00023136"/>
    </source>
</evidence>
<feature type="transmembrane region" description="Helical" evidence="7">
    <location>
        <begin position="117"/>
        <end position="136"/>
    </location>
</feature>